<feature type="non-terminal residue" evidence="3">
    <location>
        <position position="1"/>
    </location>
</feature>
<dbReference type="AlphaFoldDB" id="A0AAJ2LR52"/>
<organism evidence="3 4">
    <name type="scientific">Rhizobium hidalgonense</name>
    <dbReference type="NCBI Taxonomy" id="1538159"/>
    <lineage>
        <taxon>Bacteria</taxon>
        <taxon>Pseudomonadati</taxon>
        <taxon>Pseudomonadota</taxon>
        <taxon>Alphaproteobacteria</taxon>
        <taxon>Hyphomicrobiales</taxon>
        <taxon>Rhizobiaceae</taxon>
        <taxon>Rhizobium/Agrobacterium group</taxon>
        <taxon>Rhizobium</taxon>
    </lineage>
</organism>
<evidence type="ECO:0000259" key="2">
    <source>
        <dbReference type="Pfam" id="PF01206"/>
    </source>
</evidence>
<dbReference type="SUPFAM" id="SSF64307">
    <property type="entry name" value="SirA-like"/>
    <property type="match status" value="1"/>
</dbReference>
<proteinExistence type="inferred from homology"/>
<evidence type="ECO:0000256" key="1">
    <source>
        <dbReference type="ARBA" id="ARBA00008984"/>
    </source>
</evidence>
<feature type="domain" description="UPF0033" evidence="2">
    <location>
        <begin position="1"/>
        <end position="62"/>
    </location>
</feature>
<dbReference type="Pfam" id="PF01206">
    <property type="entry name" value="TusA"/>
    <property type="match status" value="1"/>
</dbReference>
<dbReference type="InterPro" id="IPR001455">
    <property type="entry name" value="TusA-like"/>
</dbReference>
<dbReference type="CDD" id="cd00291">
    <property type="entry name" value="SirA_YedF_YeeD"/>
    <property type="match status" value="1"/>
</dbReference>
<accession>A0AAJ2LR52</accession>
<sequence>PCPMPLLKLKQALHGLSANDAVHLIATDPNSQIDILRFCQIAGHQVQLIHQQEQRFEFLIHKAT</sequence>
<dbReference type="InterPro" id="IPR036868">
    <property type="entry name" value="TusA-like_sf"/>
</dbReference>
<dbReference type="Proteomes" id="UP001268610">
    <property type="component" value="Unassembled WGS sequence"/>
</dbReference>
<reference evidence="3" key="1">
    <citation type="submission" date="2023-04" db="EMBL/GenBank/DDBJ databases">
        <title>Genomic characterization of faba bean (Vicia faba) microsymbionts in Mexican soils.</title>
        <authorList>
            <person name="Rivera Orduna F.N."/>
            <person name="Guevara-Luna J."/>
            <person name="Yan J."/>
            <person name="Arroyo-Herrera I."/>
            <person name="Li Y."/>
            <person name="Vasquez-Murrieta M.S."/>
            <person name="Wang E.T."/>
        </authorList>
    </citation>
    <scope>NUCLEOTIDE SEQUENCE</scope>
    <source>
        <strain evidence="3">CH26</strain>
    </source>
</reference>
<dbReference type="PANTHER" id="PTHR33279">
    <property type="entry name" value="SULFUR CARRIER PROTEIN YEDF-RELATED"/>
    <property type="match status" value="1"/>
</dbReference>
<dbReference type="Gene3D" id="3.30.110.40">
    <property type="entry name" value="TusA-like domain"/>
    <property type="match status" value="1"/>
</dbReference>
<name>A0AAJ2LR52_9HYPH</name>
<comment type="similarity">
    <text evidence="1">Belongs to the sulfur carrier protein TusA family.</text>
</comment>
<protein>
    <submittedName>
        <fullName evidence="3">Sulfurtransferase TusA family protein</fullName>
    </submittedName>
</protein>
<evidence type="ECO:0000313" key="3">
    <source>
        <dbReference type="EMBL" id="MDR9778713.1"/>
    </source>
</evidence>
<dbReference type="RefSeq" id="WP_310866710.1">
    <property type="nucleotide sequence ID" value="NZ_JAVLSF010001123.1"/>
</dbReference>
<comment type="caution">
    <text evidence="3">The sequence shown here is derived from an EMBL/GenBank/DDBJ whole genome shotgun (WGS) entry which is preliminary data.</text>
</comment>
<evidence type="ECO:0000313" key="4">
    <source>
        <dbReference type="Proteomes" id="UP001268610"/>
    </source>
</evidence>
<dbReference type="PANTHER" id="PTHR33279:SF6">
    <property type="entry name" value="SULFUR CARRIER PROTEIN YEDF-RELATED"/>
    <property type="match status" value="1"/>
</dbReference>
<gene>
    <name evidence="3" type="ORF">RJJ65_39910</name>
</gene>
<dbReference type="EMBL" id="JAVLSF010001123">
    <property type="protein sequence ID" value="MDR9778713.1"/>
    <property type="molecule type" value="Genomic_DNA"/>
</dbReference>